<dbReference type="Pfam" id="PF17677">
    <property type="entry name" value="Glyco_hydro38C2"/>
    <property type="match status" value="1"/>
</dbReference>
<sequence>MPDRDARRLQYYARRLDELRTWRNARELPIRYWRFTAPDGEVRKLELGDRWPAVEVPVSFSASAAVPAEWRGEPVELDLWLGGEGFVRLSNGVEGGLDPFHRRFPVADSAAGGERVEIEAEVVPKGLFGSHVAEPRLTRAHLVVPEVGVRALERDLSVIVEACRYLGDHEAVPLLLDAVEAAFRQLAPDWPSRTDIALARYRERYKNTMGRAFWSLPPVFEDEALDVEQEGLELWSLPPGIGDLEPLSERARAAVRAARAEVARRLEELREEYPPAGRLALSGHAHIDLAWLWPLQETRRKARRTFSSVLRLMEEYGEFTFNQSSARLYAWVEEEHPELFERIRRRVAEGRWEPVGGSWTEPDCQMPGGEAFVRQLLYGQRYFEEKFGRRCKVAWLPDAFGFSPGIPQLLRGAGLSGFFTCKLKWNEANRFPHNLFVWEGIDGSTITAHTMENPGSDYNGNVAPSDLLGTWRNYTGKRYHPESLFTFGWGDGGGGPSQKMLENYERLRDFPALPRLRSVRVEDFFESLPRAGLPKWVGELYLELHRGTLTSQGRVKKLNREAEHRLLEAEAFALIAGFCGFEYPREELEGVWKTLLLNQFHDILPGSSIREVYEEAHRQLAGAVESATRIRDAALRHLAERVEEPQEADGVLLVANAALHPRPLSAVLPELEGGELVDARGEPLPVQKTRDGLLVHDPGREVPGLGWVALFVRRGAERMPGAGVRVRESGGGAVLENGEIRAEIGHDGALHSLYDQVAEREVLDGRGNLLLACTDKPREWDAWDIEERYELECEEVGGMEEVRVTESGPLEAAVRTTRRWRSSRIEQTYRLRAGSRRLDIETRVDWRERQVLLRALFPLAVRSHEATFETMYGAVRRPTHRNTSWDAARFEVSAHRFADLSETGYGAALLNDGKYGHSARDNVLGISLLRSPVHPDPTADEGEHRFTYSLLPHAGDWTAGVAREAFGLNSPLFAVVLEPGSGSVPVESGLVRNEGLELALGGLKRAEDGEDVILRLYEPHGARGTAVLRFARPLERALQTNLLEELEEEVAVEGDTIRVSVRPFEVLTLRLSLARDNL</sequence>
<dbReference type="CDD" id="cd10789">
    <property type="entry name" value="GH38N_AMII_ER_cytosolic"/>
    <property type="match status" value="1"/>
</dbReference>
<accession>A0A4R1BEK3</accession>
<dbReference type="SUPFAM" id="SSF88713">
    <property type="entry name" value="Glycoside hydrolase/deacetylase"/>
    <property type="match status" value="1"/>
</dbReference>
<dbReference type="SUPFAM" id="SSF88688">
    <property type="entry name" value="Families 57/38 glycoside transferase middle domain"/>
    <property type="match status" value="1"/>
</dbReference>
<dbReference type="SMART" id="SM00872">
    <property type="entry name" value="Alpha-mann_mid"/>
    <property type="match status" value="1"/>
</dbReference>
<feature type="domain" description="Glycoside hydrolase family 38 central" evidence="7">
    <location>
        <begin position="543"/>
        <end position="620"/>
    </location>
</feature>
<dbReference type="Pfam" id="PF09261">
    <property type="entry name" value="Alpha-mann_mid"/>
    <property type="match status" value="1"/>
</dbReference>
<dbReference type="Proteomes" id="UP000295244">
    <property type="component" value="Unassembled WGS sequence"/>
</dbReference>
<dbReference type="EMBL" id="SKBU01000023">
    <property type="protein sequence ID" value="TCJ15596.1"/>
    <property type="molecule type" value="Genomic_DNA"/>
</dbReference>
<keyword evidence="6" id="KW-0326">Glycosidase</keyword>
<dbReference type="OrthoDB" id="9772207at2"/>
<evidence type="ECO:0000256" key="3">
    <source>
        <dbReference type="ARBA" id="ARBA00012752"/>
    </source>
</evidence>
<dbReference type="PANTHER" id="PTHR46017:SF1">
    <property type="entry name" value="ALPHA-MANNOSIDASE 2C1"/>
    <property type="match status" value="1"/>
</dbReference>
<comment type="catalytic activity">
    <reaction evidence="1">
        <text>Hydrolysis of terminal, non-reducing alpha-D-mannose residues in alpha-D-mannosides.</text>
        <dbReference type="EC" id="3.2.1.24"/>
    </reaction>
</comment>
<dbReference type="EC" id="3.2.1.24" evidence="3"/>
<dbReference type="InterPro" id="IPR015341">
    <property type="entry name" value="Glyco_hydro_38_cen"/>
</dbReference>
<dbReference type="AlphaFoldDB" id="A0A4R1BEK3"/>
<dbReference type="GO" id="GO:0046872">
    <property type="term" value="F:metal ion binding"/>
    <property type="evidence" value="ECO:0007669"/>
    <property type="project" value="UniProtKB-KW"/>
</dbReference>
<protein>
    <recommendedName>
        <fullName evidence="3">alpha-mannosidase</fullName>
        <ecNumber evidence="3">3.2.1.24</ecNumber>
    </recommendedName>
</protein>
<dbReference type="GO" id="GO:0009313">
    <property type="term" value="P:oligosaccharide catabolic process"/>
    <property type="evidence" value="ECO:0007669"/>
    <property type="project" value="TreeGrafter"/>
</dbReference>
<dbReference type="RefSeq" id="WP_132692351.1">
    <property type="nucleotide sequence ID" value="NZ_SKBU01000023.1"/>
</dbReference>
<dbReference type="InterPro" id="IPR037094">
    <property type="entry name" value="Glyco_hydro_38_cen_sf"/>
</dbReference>
<dbReference type="GO" id="GO:0030246">
    <property type="term" value="F:carbohydrate binding"/>
    <property type="evidence" value="ECO:0007669"/>
    <property type="project" value="InterPro"/>
</dbReference>
<dbReference type="Gene3D" id="3.20.110.10">
    <property type="entry name" value="Glycoside hydrolase 38, N terminal domain"/>
    <property type="match status" value="1"/>
</dbReference>
<dbReference type="InterPro" id="IPR011330">
    <property type="entry name" value="Glyco_hydro/deAcase_b/a-brl"/>
</dbReference>
<dbReference type="Gene3D" id="2.60.40.2220">
    <property type="match status" value="1"/>
</dbReference>
<evidence type="ECO:0000256" key="2">
    <source>
        <dbReference type="ARBA" id="ARBA00009792"/>
    </source>
</evidence>
<dbReference type="Pfam" id="PF01074">
    <property type="entry name" value="Glyco_hydro_38N"/>
    <property type="match status" value="1"/>
</dbReference>
<evidence type="ECO:0000256" key="1">
    <source>
        <dbReference type="ARBA" id="ARBA00000365"/>
    </source>
</evidence>
<evidence type="ECO:0000259" key="7">
    <source>
        <dbReference type="SMART" id="SM00872"/>
    </source>
</evidence>
<keyword evidence="4" id="KW-0479">Metal-binding</keyword>
<keyword evidence="9" id="KW-1185">Reference proteome</keyword>
<evidence type="ECO:0000256" key="6">
    <source>
        <dbReference type="ARBA" id="ARBA00023295"/>
    </source>
</evidence>
<dbReference type="FunFam" id="2.70.98.30:FF:000001">
    <property type="entry name" value="alpha-mannosidase 2C1 isoform X2"/>
    <property type="match status" value="1"/>
</dbReference>
<reference evidence="8 9" key="1">
    <citation type="submission" date="2019-03" db="EMBL/GenBank/DDBJ databases">
        <title>Whole genome sequence of a novel Rubrobacter taiwanensis strain, isolated from Yellowstone National Park.</title>
        <authorList>
            <person name="Freed S."/>
            <person name="Ramaley R.F."/>
            <person name="Kyndt J.A."/>
        </authorList>
    </citation>
    <scope>NUCLEOTIDE SEQUENCE [LARGE SCALE GENOMIC DNA]</scope>
    <source>
        <strain evidence="8 9">Yellowstone</strain>
    </source>
</reference>
<gene>
    <name evidence="8" type="ORF">E0L93_12285</name>
</gene>
<dbReference type="InterPro" id="IPR027291">
    <property type="entry name" value="Glyco_hydro_38_N_sf"/>
</dbReference>
<evidence type="ECO:0000256" key="5">
    <source>
        <dbReference type="ARBA" id="ARBA00022801"/>
    </source>
</evidence>
<dbReference type="SUPFAM" id="SSF74650">
    <property type="entry name" value="Galactose mutarotase-like"/>
    <property type="match status" value="1"/>
</dbReference>
<keyword evidence="5" id="KW-0378">Hydrolase</keyword>
<dbReference type="InterPro" id="IPR000602">
    <property type="entry name" value="Glyco_hydro_38_N"/>
</dbReference>
<dbReference type="InterPro" id="IPR028995">
    <property type="entry name" value="Glyco_hydro_57/38_cen_sf"/>
</dbReference>
<dbReference type="FunFam" id="1.20.1270.50:FF:000004">
    <property type="entry name" value="alpha-mannosidase 2C1 isoform X1"/>
    <property type="match status" value="1"/>
</dbReference>
<name>A0A4R1BEK3_9ACTN</name>
<dbReference type="FunFam" id="3.20.110.10:FF:000002">
    <property type="entry name" value="alpha-mannosidase 2C1 isoform X1"/>
    <property type="match status" value="1"/>
</dbReference>
<dbReference type="PANTHER" id="PTHR46017">
    <property type="entry name" value="ALPHA-MANNOSIDASE 2C1"/>
    <property type="match status" value="1"/>
</dbReference>
<proteinExistence type="inferred from homology"/>
<evidence type="ECO:0000256" key="4">
    <source>
        <dbReference type="ARBA" id="ARBA00022723"/>
    </source>
</evidence>
<dbReference type="GO" id="GO:0004559">
    <property type="term" value="F:alpha-mannosidase activity"/>
    <property type="evidence" value="ECO:0007669"/>
    <property type="project" value="UniProtKB-EC"/>
</dbReference>
<dbReference type="InterPro" id="IPR041147">
    <property type="entry name" value="GH38_C"/>
</dbReference>
<evidence type="ECO:0000313" key="9">
    <source>
        <dbReference type="Proteomes" id="UP000295244"/>
    </source>
</evidence>
<evidence type="ECO:0000313" key="8">
    <source>
        <dbReference type="EMBL" id="TCJ15596.1"/>
    </source>
</evidence>
<dbReference type="InterPro" id="IPR011682">
    <property type="entry name" value="Glyco_hydro_38_C"/>
</dbReference>
<dbReference type="Pfam" id="PF07748">
    <property type="entry name" value="Glyco_hydro_38C"/>
    <property type="match status" value="1"/>
</dbReference>
<dbReference type="InterPro" id="IPR011013">
    <property type="entry name" value="Gal_mutarotase_sf_dom"/>
</dbReference>
<dbReference type="Gene3D" id="1.20.1270.50">
    <property type="entry name" value="Glycoside hydrolase family 38, central domain"/>
    <property type="match status" value="1"/>
</dbReference>
<comment type="caution">
    <text evidence="8">The sequence shown here is derived from an EMBL/GenBank/DDBJ whole genome shotgun (WGS) entry which is preliminary data.</text>
</comment>
<comment type="similarity">
    <text evidence="2">Belongs to the glycosyl hydrolase 38 family.</text>
</comment>
<dbReference type="Gene3D" id="2.70.98.30">
    <property type="entry name" value="Golgi alpha-mannosidase II, domain 4"/>
    <property type="match status" value="1"/>
</dbReference>
<dbReference type="GO" id="GO:0006013">
    <property type="term" value="P:mannose metabolic process"/>
    <property type="evidence" value="ECO:0007669"/>
    <property type="project" value="InterPro"/>
</dbReference>
<organism evidence="8 9">
    <name type="scientific">Rubrobacter taiwanensis</name>
    <dbReference type="NCBI Taxonomy" id="185139"/>
    <lineage>
        <taxon>Bacteria</taxon>
        <taxon>Bacillati</taxon>
        <taxon>Actinomycetota</taxon>
        <taxon>Rubrobacteria</taxon>
        <taxon>Rubrobacterales</taxon>
        <taxon>Rubrobacteraceae</taxon>
        <taxon>Rubrobacter</taxon>
    </lineage>
</organism>